<sequence>MAEETVVVKKYSNRRLYNTSESTYITLEQLAEIIRSGRDVKVLEACSGDDVTAYILTQILVEEAKNKKFFLPVHLLHLMLRYGDNMMGDFFDLHLSQTIDSYVKQRKAFDNQFKKVLHFSSEFTEMARRSVDDLAKASPFPFFHPPRKDSEEKGDS</sequence>
<dbReference type="InterPro" id="IPR012909">
    <property type="entry name" value="PHA_DNA-bd_N"/>
</dbReference>
<dbReference type="Proteomes" id="UP000198870">
    <property type="component" value="Unassembled WGS sequence"/>
</dbReference>
<feature type="compositionally biased region" description="Basic and acidic residues" evidence="1">
    <location>
        <begin position="146"/>
        <end position="156"/>
    </location>
</feature>
<evidence type="ECO:0000256" key="1">
    <source>
        <dbReference type="SAM" id="MobiDB-lite"/>
    </source>
</evidence>
<dbReference type="EMBL" id="FMUX01000009">
    <property type="protein sequence ID" value="SCY43687.1"/>
    <property type="molecule type" value="Genomic_DNA"/>
</dbReference>
<name>A0A1G5FX63_9BACT</name>
<proteinExistence type="predicted"/>
<feature type="domain" description="PHA accumulation regulator DNA-binding N-terminal" evidence="2">
    <location>
        <begin position="7"/>
        <end position="66"/>
    </location>
</feature>
<evidence type="ECO:0000259" key="2">
    <source>
        <dbReference type="Pfam" id="PF07879"/>
    </source>
</evidence>
<dbReference type="RefSeq" id="WP_092211122.1">
    <property type="nucleotide sequence ID" value="NZ_FMUX01000009.1"/>
</dbReference>
<keyword evidence="4" id="KW-1185">Reference proteome</keyword>
<evidence type="ECO:0000313" key="3">
    <source>
        <dbReference type="EMBL" id="SCY43687.1"/>
    </source>
</evidence>
<dbReference type="STRING" id="419481.SAMN05216233_10949"/>
<dbReference type="AlphaFoldDB" id="A0A1G5FX63"/>
<organism evidence="3 4">
    <name type="scientific">Desulfoluna spongiiphila</name>
    <dbReference type="NCBI Taxonomy" id="419481"/>
    <lineage>
        <taxon>Bacteria</taxon>
        <taxon>Pseudomonadati</taxon>
        <taxon>Thermodesulfobacteriota</taxon>
        <taxon>Desulfobacteria</taxon>
        <taxon>Desulfobacterales</taxon>
        <taxon>Desulfolunaceae</taxon>
        <taxon>Desulfoluna</taxon>
    </lineage>
</organism>
<gene>
    <name evidence="3" type="ORF">SAMN05216233_10949</name>
</gene>
<accession>A0A1G5FX63</accession>
<evidence type="ECO:0000313" key="4">
    <source>
        <dbReference type="Proteomes" id="UP000198870"/>
    </source>
</evidence>
<feature type="region of interest" description="Disordered" evidence="1">
    <location>
        <begin position="137"/>
        <end position="156"/>
    </location>
</feature>
<protein>
    <submittedName>
        <fullName evidence="3">Polyhydroxyalkanoate synthesis repressor PhaR</fullName>
    </submittedName>
</protein>
<dbReference type="OrthoDB" id="9795345at2"/>
<dbReference type="Pfam" id="PF07879">
    <property type="entry name" value="PHB_acc_N"/>
    <property type="match status" value="1"/>
</dbReference>
<reference evidence="3 4" key="1">
    <citation type="submission" date="2016-10" db="EMBL/GenBank/DDBJ databases">
        <authorList>
            <person name="de Groot N.N."/>
        </authorList>
    </citation>
    <scope>NUCLEOTIDE SEQUENCE [LARGE SCALE GENOMIC DNA]</scope>
    <source>
        <strain evidence="3 4">AA1</strain>
    </source>
</reference>